<name>A0ACB8CSE9_DERSI</name>
<gene>
    <name evidence="1" type="ORF">HPB49_017143</name>
</gene>
<dbReference type="EMBL" id="CM023474">
    <property type="protein sequence ID" value="KAH7949934.1"/>
    <property type="molecule type" value="Genomic_DNA"/>
</dbReference>
<accession>A0ACB8CSE9</accession>
<evidence type="ECO:0000313" key="1">
    <source>
        <dbReference type="EMBL" id="KAH7949934.1"/>
    </source>
</evidence>
<protein>
    <submittedName>
        <fullName evidence="1">Uncharacterized protein</fullName>
    </submittedName>
</protein>
<proteinExistence type="predicted"/>
<organism evidence="1 2">
    <name type="scientific">Dermacentor silvarum</name>
    <name type="common">Tick</name>
    <dbReference type="NCBI Taxonomy" id="543639"/>
    <lineage>
        <taxon>Eukaryota</taxon>
        <taxon>Metazoa</taxon>
        <taxon>Ecdysozoa</taxon>
        <taxon>Arthropoda</taxon>
        <taxon>Chelicerata</taxon>
        <taxon>Arachnida</taxon>
        <taxon>Acari</taxon>
        <taxon>Parasitiformes</taxon>
        <taxon>Ixodida</taxon>
        <taxon>Ixodoidea</taxon>
        <taxon>Ixodidae</taxon>
        <taxon>Rhipicephalinae</taxon>
        <taxon>Dermacentor</taxon>
    </lineage>
</organism>
<reference evidence="1" key="1">
    <citation type="submission" date="2020-05" db="EMBL/GenBank/DDBJ databases">
        <title>Large-scale comparative analyses of tick genomes elucidate their genetic diversity and vector capacities.</title>
        <authorList>
            <person name="Jia N."/>
            <person name="Wang J."/>
            <person name="Shi W."/>
            <person name="Du L."/>
            <person name="Sun Y."/>
            <person name="Zhan W."/>
            <person name="Jiang J."/>
            <person name="Wang Q."/>
            <person name="Zhang B."/>
            <person name="Ji P."/>
            <person name="Sakyi L.B."/>
            <person name="Cui X."/>
            <person name="Yuan T."/>
            <person name="Jiang B."/>
            <person name="Yang W."/>
            <person name="Lam T.T.-Y."/>
            <person name="Chang Q."/>
            <person name="Ding S."/>
            <person name="Wang X."/>
            <person name="Zhu J."/>
            <person name="Ruan X."/>
            <person name="Zhao L."/>
            <person name="Wei J."/>
            <person name="Que T."/>
            <person name="Du C."/>
            <person name="Cheng J."/>
            <person name="Dai P."/>
            <person name="Han X."/>
            <person name="Huang E."/>
            <person name="Gao Y."/>
            <person name="Liu J."/>
            <person name="Shao H."/>
            <person name="Ye R."/>
            <person name="Li L."/>
            <person name="Wei W."/>
            <person name="Wang X."/>
            <person name="Wang C."/>
            <person name="Yang T."/>
            <person name="Huo Q."/>
            <person name="Li W."/>
            <person name="Guo W."/>
            <person name="Chen H."/>
            <person name="Zhou L."/>
            <person name="Ni X."/>
            <person name="Tian J."/>
            <person name="Zhou Y."/>
            <person name="Sheng Y."/>
            <person name="Liu T."/>
            <person name="Pan Y."/>
            <person name="Xia L."/>
            <person name="Li J."/>
            <person name="Zhao F."/>
            <person name="Cao W."/>
        </authorList>
    </citation>
    <scope>NUCLEOTIDE SEQUENCE</scope>
    <source>
        <strain evidence="1">Dsil-2018</strain>
    </source>
</reference>
<sequence>MEFSPLNKAHSMTSPTFTLCAWILIFLDDVNGLFSNLHDLIMLNISANRVRWFDYALIPIGLQWLDIHDNQVEALGNYFELESI</sequence>
<dbReference type="Proteomes" id="UP000821865">
    <property type="component" value="Chromosome 5"/>
</dbReference>
<comment type="caution">
    <text evidence="1">The sequence shown here is derived from an EMBL/GenBank/DDBJ whole genome shotgun (WGS) entry which is preliminary data.</text>
</comment>
<evidence type="ECO:0000313" key="2">
    <source>
        <dbReference type="Proteomes" id="UP000821865"/>
    </source>
</evidence>
<keyword evidence="2" id="KW-1185">Reference proteome</keyword>